<dbReference type="GO" id="GO:0005739">
    <property type="term" value="C:mitochondrion"/>
    <property type="evidence" value="ECO:0007669"/>
    <property type="project" value="UniProtKB-SubCell"/>
</dbReference>
<dbReference type="GeneID" id="11535165"/>
<dbReference type="InterPro" id="IPR029427">
    <property type="entry name" value="AIM23"/>
</dbReference>
<feature type="region of interest" description="Disordered" evidence="6">
    <location>
        <begin position="338"/>
        <end position="384"/>
    </location>
</feature>
<name>G8BPQ1_TETPH</name>
<gene>
    <name evidence="7" type="primary">TPHA0B03100</name>
    <name evidence="7" type="ordered locus">TPHA_0B03100</name>
</gene>
<evidence type="ECO:0000313" key="7">
    <source>
        <dbReference type="EMBL" id="CCE61982.1"/>
    </source>
</evidence>
<dbReference type="EMBL" id="HE612857">
    <property type="protein sequence ID" value="CCE61982.1"/>
    <property type="molecule type" value="Genomic_DNA"/>
</dbReference>
<accession>G8BPQ1</accession>
<evidence type="ECO:0000256" key="4">
    <source>
        <dbReference type="ARBA" id="ARBA00022946"/>
    </source>
</evidence>
<proteinExistence type="inferred from homology"/>
<evidence type="ECO:0000256" key="6">
    <source>
        <dbReference type="SAM" id="MobiDB-lite"/>
    </source>
</evidence>
<dbReference type="Pfam" id="PF14877">
    <property type="entry name" value="mIF3"/>
    <property type="match status" value="1"/>
</dbReference>
<sequence>MLALKDKVSYSSASSLMSCIRHFSHSRCILYELNFDKTSTALNSSIKVNSEKIKGETKSNEDGKSIKFSLADLYNKTQKSNVRSSNYSNSYKSRSFKSNPIILQKKSSNLPNWINGTEKAKLAATLTYKEILKHNKFGKIKTINPTTGKLTDSKIQDIIRNIDLDKNGIQIVNFEKNMDESITPIVKIIESKIALEKYSQDLAKIKNQELVESGSSANKFKGKKPNEKSAKSIKYIRITWRIENDDLRRQKAHEIQTALKRGMKVHIFIDDNYNASNNWITDFELHLNDSDHKLTKSENTKRESLVKTLEQIFQSDSISPIIAGSIKSKMLIKLSPIQEKTESKGDSNKDNKAKDLKTQKKLLRQQKLEERTKRKQERLKRNML</sequence>
<dbReference type="GO" id="GO:0097177">
    <property type="term" value="F:mitochondrial ribosome binding"/>
    <property type="evidence" value="ECO:0007669"/>
    <property type="project" value="EnsemblFungi"/>
</dbReference>
<dbReference type="AlphaFoldDB" id="G8BPQ1"/>
<evidence type="ECO:0000256" key="1">
    <source>
        <dbReference type="ARBA" id="ARBA00004173"/>
    </source>
</evidence>
<keyword evidence="5" id="KW-0496">Mitochondrion</keyword>
<feature type="compositionally biased region" description="Basic residues" evidence="6">
    <location>
        <begin position="373"/>
        <end position="384"/>
    </location>
</feature>
<dbReference type="PROSITE" id="PS51257">
    <property type="entry name" value="PROKAR_LIPOPROTEIN"/>
    <property type="match status" value="1"/>
</dbReference>
<dbReference type="RefSeq" id="XP_003684416.1">
    <property type="nucleotide sequence ID" value="XM_003684368.1"/>
</dbReference>
<comment type="similarity">
    <text evidence="2">Belongs to the AIM23 family.</text>
</comment>
<protein>
    <recommendedName>
        <fullName evidence="3">Altered inheritance of mitochondria protein 23, mitochondrial</fullName>
    </recommendedName>
</protein>
<dbReference type="OrthoDB" id="3996489at2759"/>
<feature type="compositionally biased region" description="Basic and acidic residues" evidence="6">
    <location>
        <begin position="339"/>
        <end position="358"/>
    </location>
</feature>
<evidence type="ECO:0000256" key="5">
    <source>
        <dbReference type="ARBA" id="ARBA00023128"/>
    </source>
</evidence>
<dbReference type="eggNOG" id="ENOG502RY27">
    <property type="taxonomic scope" value="Eukaryota"/>
</dbReference>
<dbReference type="KEGG" id="tpf:TPHA_0B03100"/>
<keyword evidence="8" id="KW-1185">Reference proteome</keyword>
<keyword evidence="4" id="KW-0809">Transit peptide</keyword>
<evidence type="ECO:0000256" key="2">
    <source>
        <dbReference type="ARBA" id="ARBA00008476"/>
    </source>
</evidence>
<comment type="subcellular location">
    <subcellularLocation>
        <location evidence="1">Mitochondrion</location>
    </subcellularLocation>
</comment>
<dbReference type="HOGENOM" id="CLU_057910_0_0_1"/>
<organism evidence="7 8">
    <name type="scientific">Tetrapisispora phaffii (strain ATCC 24235 / CBS 4417 / NBRC 1672 / NRRL Y-8282 / UCD 70-5)</name>
    <name type="common">Yeast</name>
    <name type="synonym">Fabospora phaffii</name>
    <dbReference type="NCBI Taxonomy" id="1071381"/>
    <lineage>
        <taxon>Eukaryota</taxon>
        <taxon>Fungi</taxon>
        <taxon>Dikarya</taxon>
        <taxon>Ascomycota</taxon>
        <taxon>Saccharomycotina</taxon>
        <taxon>Saccharomycetes</taxon>
        <taxon>Saccharomycetales</taxon>
        <taxon>Saccharomycetaceae</taxon>
        <taxon>Tetrapisispora</taxon>
    </lineage>
</organism>
<dbReference type="Proteomes" id="UP000005666">
    <property type="component" value="Chromosome 2"/>
</dbReference>
<dbReference type="OMA" id="KVSWQIS"/>
<evidence type="ECO:0000256" key="3">
    <source>
        <dbReference type="ARBA" id="ARBA00013994"/>
    </source>
</evidence>
<reference evidence="7 8" key="1">
    <citation type="journal article" date="2011" name="Proc. Natl. Acad. Sci. U.S.A.">
        <title>Evolutionary erosion of yeast sex chromosomes by mating-type switching accidents.</title>
        <authorList>
            <person name="Gordon J.L."/>
            <person name="Armisen D."/>
            <person name="Proux-Wera E."/>
            <person name="Oheigeartaigh S.S."/>
            <person name="Byrne K.P."/>
            <person name="Wolfe K.H."/>
        </authorList>
    </citation>
    <scope>NUCLEOTIDE SEQUENCE [LARGE SCALE GENOMIC DNA]</scope>
    <source>
        <strain evidence="8">ATCC 24235 / CBS 4417 / NBRC 1672 / NRRL Y-8282 / UCD 70-5</strain>
    </source>
</reference>
<evidence type="ECO:0000313" key="8">
    <source>
        <dbReference type="Proteomes" id="UP000005666"/>
    </source>
</evidence>
<dbReference type="GO" id="GO:0070124">
    <property type="term" value="P:mitochondrial translational initiation"/>
    <property type="evidence" value="ECO:0007669"/>
    <property type="project" value="EnsemblFungi"/>
</dbReference>